<organism evidence="2 3">
    <name type="scientific">Termititenax aidoneus</name>
    <dbReference type="NCBI Taxonomy" id="2218524"/>
    <lineage>
        <taxon>Bacteria</taxon>
        <taxon>Bacillati</taxon>
        <taxon>Candidatus Margulisiibacteriota</taxon>
        <taxon>Candidatus Termititenacia</taxon>
        <taxon>Candidatus Termititenacales</taxon>
        <taxon>Candidatus Termititenacaceae</taxon>
        <taxon>Candidatus Termititenax</taxon>
    </lineage>
</organism>
<feature type="region of interest" description="Disordered" evidence="1">
    <location>
        <begin position="303"/>
        <end position="338"/>
    </location>
</feature>
<evidence type="ECO:0000313" key="2">
    <source>
        <dbReference type="EMBL" id="GBR73447.1"/>
    </source>
</evidence>
<sequence length="397" mass="41402">MAANYTDGTDADFTTGNYNIDTGKNLSAAGVRNALHTKENVANKQVSSTNDTADVLDASSSDDYYPSSKLAGKNFAALRSGKQDKIAAGTANDIVAYSGTEGTFNTLTRTTTLETNTISASDEKIPTEKAVADALSGKASSSDLAAKQDKIEAGTANDILTKTAAAGTLSTLTKKTSIRAEADAEDTCIPTEKAVATALNNKENTSNKVTAITVTSIEDTAKYPTVGAVTAWATTELMDILLPVGTIIAMHNKTYYNTANAAFKTKWKVCDGTSGTPNLTNLFLRGMSDGGTDAVGGDSVTLTSSHLPSHTHTVSVTEPNSGKGHRHPAMQQHYSGQGNPCLAGGADTTPHDNDWWYSTGYAKADLVISVTGGGGSPQTAVSIVPKYYAVIYIMKVA</sequence>
<dbReference type="SUPFAM" id="SSF88874">
    <property type="entry name" value="Receptor-binding domain of short tail fibre protein gp12"/>
    <property type="match status" value="1"/>
</dbReference>
<name>A0A388TB83_TERA1</name>
<evidence type="ECO:0000313" key="3">
    <source>
        <dbReference type="Proteomes" id="UP000269352"/>
    </source>
</evidence>
<evidence type="ECO:0000256" key="1">
    <source>
        <dbReference type="SAM" id="MobiDB-lite"/>
    </source>
</evidence>
<accession>A0A388TB83</accession>
<protein>
    <submittedName>
        <fullName evidence="2">Phage tail collar domain</fullName>
    </submittedName>
</protein>
<gene>
    <name evidence="2" type="ORF">NO1_0830</name>
</gene>
<dbReference type="EMBL" id="BGZN01000011">
    <property type="protein sequence ID" value="GBR73447.1"/>
    <property type="molecule type" value="Genomic_DNA"/>
</dbReference>
<keyword evidence="3" id="KW-1185">Reference proteome</keyword>
<feature type="compositionally biased region" description="Polar residues" evidence="1">
    <location>
        <begin position="303"/>
        <end position="320"/>
    </location>
</feature>
<proteinExistence type="predicted"/>
<comment type="caution">
    <text evidence="2">The sequence shown here is derived from an EMBL/GenBank/DDBJ whole genome shotgun (WGS) entry which is preliminary data.</text>
</comment>
<dbReference type="Proteomes" id="UP000269352">
    <property type="component" value="Unassembled WGS sequence"/>
</dbReference>
<dbReference type="AlphaFoldDB" id="A0A388TB83"/>
<reference evidence="2 3" key="1">
    <citation type="journal article" date="2019" name="ISME J.">
        <title>Genome analyses of uncultured TG2/ZB3 bacteria in 'Margulisbacteria' specifically attached to ectosymbiotic spirochetes of protists in the termite gut.</title>
        <authorList>
            <person name="Utami Y.D."/>
            <person name="Kuwahara H."/>
            <person name="Igai K."/>
            <person name="Murakami T."/>
            <person name="Sugaya K."/>
            <person name="Morikawa T."/>
            <person name="Nagura Y."/>
            <person name="Yuki M."/>
            <person name="Deevong P."/>
            <person name="Inoue T."/>
            <person name="Kihara K."/>
            <person name="Lo N."/>
            <person name="Yamada A."/>
            <person name="Ohkuma M."/>
            <person name="Hongoh Y."/>
        </authorList>
    </citation>
    <scope>NUCLEOTIDE SEQUENCE [LARGE SCALE GENOMIC DNA]</scope>
    <source>
        <strain evidence="2">NkOx7-01</strain>
    </source>
</reference>